<dbReference type="InterPro" id="IPR013096">
    <property type="entry name" value="Cupin_2"/>
</dbReference>
<dbReference type="Pfam" id="PF07883">
    <property type="entry name" value="Cupin_2"/>
    <property type="match status" value="1"/>
</dbReference>
<evidence type="ECO:0000313" key="3">
    <source>
        <dbReference type="Proteomes" id="UP000016587"/>
    </source>
</evidence>
<feature type="domain" description="Cupin type-2" evidence="1">
    <location>
        <begin position="33"/>
        <end position="98"/>
    </location>
</feature>
<protein>
    <submittedName>
        <fullName evidence="2">Putative cupin 2 barrel domain-containing protein</fullName>
    </submittedName>
</protein>
<reference evidence="3" key="2">
    <citation type="submission" date="2013-07" db="EMBL/GenBank/DDBJ databases">
        <authorList>
            <person name="Morais-Silva F.O."/>
            <person name="Rezende A.M."/>
            <person name="Pimentel C."/>
            <person name="Resende D.M."/>
            <person name="Santos C.I."/>
            <person name="Clemente C."/>
            <person name="de Oliveira L.M."/>
            <person name="da Silva S.M."/>
            <person name="Costa D.A."/>
            <person name="Varela-Raposo A."/>
            <person name="Horacio E.C.A."/>
            <person name="Matos M."/>
            <person name="Flores O."/>
            <person name="Ruiz J.C."/>
            <person name="Rodrigues-Pousada C."/>
        </authorList>
    </citation>
    <scope>NUCLEOTIDE SEQUENCE [LARGE SCALE GENOMIC DNA]</scope>
    <source>
        <strain evidence="3">ATCC 19364 / DSM 1382 / NCIMB 9332 / VKM B-1759</strain>
    </source>
</reference>
<dbReference type="OrthoDB" id="9796319at2"/>
<proteinExistence type="predicted"/>
<organism evidence="2 3">
    <name type="scientific">Megalodesulfovibrio gigas (strain ATCC 19364 / DSM 1382 / NCIMB 9332 / VKM B-1759)</name>
    <name type="common">Desulfovibrio gigas</name>
    <dbReference type="NCBI Taxonomy" id="1121448"/>
    <lineage>
        <taxon>Bacteria</taxon>
        <taxon>Pseudomonadati</taxon>
        <taxon>Thermodesulfobacteriota</taxon>
        <taxon>Desulfovibrionia</taxon>
        <taxon>Desulfovibrionales</taxon>
        <taxon>Desulfovibrionaceae</taxon>
        <taxon>Megalodesulfovibrio</taxon>
    </lineage>
</organism>
<name>T2GDE1_MEGG1</name>
<accession>T2GDE1</accession>
<dbReference type="InterPro" id="IPR014710">
    <property type="entry name" value="RmlC-like_jellyroll"/>
</dbReference>
<dbReference type="Proteomes" id="UP000016587">
    <property type="component" value="Chromosome"/>
</dbReference>
<dbReference type="RefSeq" id="WP_021761336.1">
    <property type="nucleotide sequence ID" value="NC_022444.1"/>
</dbReference>
<sequence length="104" mass="11158">MQYTTLTALGEYRDTGPARTLLLDSPYVKILQFNLKAGQSLPLHKHDDEGYVSLTVVEGTGSFLAADGKHPAHAGDHCLCPIAEPHGVAAETDMRVLVHIAPPV</sequence>
<dbReference type="eggNOG" id="COG1917">
    <property type="taxonomic scope" value="Bacteria"/>
</dbReference>
<dbReference type="KEGG" id="dgg:DGI_2602"/>
<dbReference type="Gene3D" id="2.60.120.10">
    <property type="entry name" value="Jelly Rolls"/>
    <property type="match status" value="1"/>
</dbReference>
<dbReference type="STRING" id="1121448.DGI_2602"/>
<evidence type="ECO:0000259" key="1">
    <source>
        <dbReference type="Pfam" id="PF07883"/>
    </source>
</evidence>
<gene>
    <name evidence="2" type="ORF">DGI_2602</name>
</gene>
<reference evidence="2 3" key="1">
    <citation type="journal article" date="2013" name="J. Bacteriol.">
        <title>Roles of HynAB and Ech, the only two hydrogenases found in the model sulfate reducer Desulfovibrio gigas.</title>
        <authorList>
            <person name="Morais-Silva F.O."/>
            <person name="Santos C.I."/>
            <person name="Rodrigues R."/>
            <person name="Pereira I.A."/>
            <person name="Rodrigues-Pousada C."/>
        </authorList>
    </citation>
    <scope>NUCLEOTIDE SEQUENCE [LARGE SCALE GENOMIC DNA]</scope>
    <source>
        <strain evidence="3">ATCC 19364 / DSM 1382 / NCIMB 9332 / VKM B-1759</strain>
    </source>
</reference>
<evidence type="ECO:0000313" key="2">
    <source>
        <dbReference type="EMBL" id="AGW14333.1"/>
    </source>
</evidence>
<dbReference type="InterPro" id="IPR011051">
    <property type="entry name" value="RmlC_Cupin_sf"/>
</dbReference>
<dbReference type="SUPFAM" id="SSF51182">
    <property type="entry name" value="RmlC-like cupins"/>
    <property type="match status" value="1"/>
</dbReference>
<dbReference type="HOGENOM" id="CLU_156449_0_0_7"/>
<dbReference type="AlphaFoldDB" id="T2GDE1"/>
<dbReference type="EMBL" id="CP006585">
    <property type="protein sequence ID" value="AGW14333.1"/>
    <property type="molecule type" value="Genomic_DNA"/>
</dbReference>
<keyword evidence="3" id="KW-1185">Reference proteome</keyword>
<dbReference type="PATRIC" id="fig|1121448.10.peg.2552"/>